<organism evidence="1 2">
    <name type="scientific">Paenibacillus flagellatus</name>
    <dbReference type="NCBI Taxonomy" id="2211139"/>
    <lineage>
        <taxon>Bacteria</taxon>
        <taxon>Bacillati</taxon>
        <taxon>Bacillota</taxon>
        <taxon>Bacilli</taxon>
        <taxon>Bacillales</taxon>
        <taxon>Paenibacillaceae</taxon>
        <taxon>Paenibacillus</taxon>
    </lineage>
</organism>
<comment type="caution">
    <text evidence="1">The sequence shown here is derived from an EMBL/GenBank/DDBJ whole genome shotgun (WGS) entry which is preliminary data.</text>
</comment>
<dbReference type="Proteomes" id="UP000247476">
    <property type="component" value="Unassembled WGS sequence"/>
</dbReference>
<reference evidence="1 2" key="1">
    <citation type="submission" date="2018-05" db="EMBL/GenBank/DDBJ databases">
        <title>Paenibacillus flagellatus sp. nov., isolated from selenium mineral soil.</title>
        <authorList>
            <person name="Dai X."/>
        </authorList>
    </citation>
    <scope>NUCLEOTIDE SEQUENCE [LARGE SCALE GENOMIC DNA]</scope>
    <source>
        <strain evidence="1 2">DXL2</strain>
    </source>
</reference>
<dbReference type="AlphaFoldDB" id="A0A2V5KC50"/>
<dbReference type="OrthoDB" id="2376696at2"/>
<name>A0A2V5KC50_9BACL</name>
<dbReference type="Pfam" id="PF11007">
    <property type="entry name" value="CotJA"/>
    <property type="match status" value="1"/>
</dbReference>
<evidence type="ECO:0000313" key="1">
    <source>
        <dbReference type="EMBL" id="PYI57161.1"/>
    </source>
</evidence>
<protein>
    <recommendedName>
        <fullName evidence="3">Spore coat associated protein CotJA</fullName>
    </recommendedName>
</protein>
<sequence length="117" mass="13445">MRISGFRDEIAQICISCAGSRLTTLLGECHSVEQNRSPKALTTRRRNVPVKSQWRVYYPFVGPFDPCPPILEKWYVVPPNVTMPWQATNLQQFSPQEALKLGTLWPAYYSPYEGRRG</sequence>
<evidence type="ECO:0008006" key="3">
    <source>
        <dbReference type="Google" id="ProtNLM"/>
    </source>
</evidence>
<gene>
    <name evidence="1" type="ORF">DLM86_01595</name>
</gene>
<dbReference type="InterPro" id="IPR020256">
    <property type="entry name" value="Spore_coat_CotJA"/>
</dbReference>
<evidence type="ECO:0000313" key="2">
    <source>
        <dbReference type="Proteomes" id="UP000247476"/>
    </source>
</evidence>
<keyword evidence="2" id="KW-1185">Reference proteome</keyword>
<dbReference type="EMBL" id="QJVJ01000001">
    <property type="protein sequence ID" value="PYI57161.1"/>
    <property type="molecule type" value="Genomic_DNA"/>
</dbReference>
<proteinExistence type="predicted"/>
<accession>A0A2V5KC50</accession>